<gene>
    <name evidence="1" type="ORF">A3A70_02125</name>
</gene>
<dbReference type="STRING" id="1802627.A3A70_02125"/>
<organism evidence="1 2">
    <name type="scientific">candidate division WWE3 bacterium RIFCSPLOWO2_01_FULL_42_11</name>
    <dbReference type="NCBI Taxonomy" id="1802627"/>
    <lineage>
        <taxon>Bacteria</taxon>
        <taxon>Katanobacteria</taxon>
    </lineage>
</organism>
<proteinExistence type="predicted"/>
<dbReference type="PANTHER" id="PTHR34387">
    <property type="entry name" value="SLR1258 PROTEIN"/>
    <property type="match status" value="1"/>
</dbReference>
<dbReference type="AlphaFoldDB" id="A0A1F4VR90"/>
<evidence type="ECO:0000313" key="1">
    <source>
        <dbReference type="EMBL" id="OGC59555.1"/>
    </source>
</evidence>
<comment type="caution">
    <text evidence="1">The sequence shown here is derived from an EMBL/GenBank/DDBJ whole genome shotgun (WGS) entry which is preliminary data.</text>
</comment>
<accession>A0A1F4VR90</accession>
<sequence length="243" mass="25879">MNITTPIALVILAVTILVMGLTHGTAMFPLTNAQSRTVTVTGTADTQEMNKEASFTANVSTKNESKESAVSQTDKKTAAIVAKLKAFGIPDSDIQTQNISVYQSEDYNKPLIDNEARPLLWYANNDLFIKLKDGDRTTELTTLLQQTDATNIYGPNFSAGDTKAQEAELLGKAVENARIKALKVATQNGSRLGKVVNVVEGYSSGPPIYPVMMGAGGGGAEGTQIMPGTSTISQTVTVTFELK</sequence>
<protein>
    <recommendedName>
        <fullName evidence="3">DUF541 domain-containing protein</fullName>
    </recommendedName>
</protein>
<evidence type="ECO:0000313" key="2">
    <source>
        <dbReference type="Proteomes" id="UP000178964"/>
    </source>
</evidence>
<dbReference type="PANTHER" id="PTHR34387:SF2">
    <property type="entry name" value="SLR1258 PROTEIN"/>
    <property type="match status" value="1"/>
</dbReference>
<evidence type="ECO:0008006" key="3">
    <source>
        <dbReference type="Google" id="ProtNLM"/>
    </source>
</evidence>
<dbReference type="EMBL" id="MEVK01000013">
    <property type="protein sequence ID" value="OGC59555.1"/>
    <property type="molecule type" value="Genomic_DNA"/>
</dbReference>
<dbReference type="Gene3D" id="3.30.110.170">
    <property type="entry name" value="Protein of unknown function (DUF541), domain 1"/>
    <property type="match status" value="1"/>
</dbReference>
<name>A0A1F4VR90_UNCKA</name>
<dbReference type="Gene3D" id="3.30.70.2970">
    <property type="entry name" value="Protein of unknown function (DUF541), domain 2"/>
    <property type="match status" value="1"/>
</dbReference>
<dbReference type="Proteomes" id="UP000178964">
    <property type="component" value="Unassembled WGS sequence"/>
</dbReference>
<dbReference type="InterPro" id="IPR052022">
    <property type="entry name" value="26kDa_periplasmic_antigen"/>
</dbReference>
<reference evidence="1 2" key="1">
    <citation type="journal article" date="2016" name="Nat. Commun.">
        <title>Thousands of microbial genomes shed light on interconnected biogeochemical processes in an aquifer system.</title>
        <authorList>
            <person name="Anantharaman K."/>
            <person name="Brown C.T."/>
            <person name="Hug L.A."/>
            <person name="Sharon I."/>
            <person name="Castelle C.J."/>
            <person name="Probst A.J."/>
            <person name="Thomas B.C."/>
            <person name="Singh A."/>
            <person name="Wilkins M.J."/>
            <person name="Karaoz U."/>
            <person name="Brodie E.L."/>
            <person name="Williams K.H."/>
            <person name="Hubbard S.S."/>
            <person name="Banfield J.F."/>
        </authorList>
    </citation>
    <scope>NUCLEOTIDE SEQUENCE [LARGE SCALE GENOMIC DNA]</scope>
</reference>
<dbReference type="InterPro" id="IPR007497">
    <property type="entry name" value="SIMPL/DUF541"/>
</dbReference>
<dbReference type="GO" id="GO:0006974">
    <property type="term" value="P:DNA damage response"/>
    <property type="evidence" value="ECO:0007669"/>
    <property type="project" value="TreeGrafter"/>
</dbReference>
<dbReference type="Pfam" id="PF04402">
    <property type="entry name" value="SIMPL"/>
    <property type="match status" value="1"/>
</dbReference>